<organism evidence="1 2">
    <name type="scientific">Gigaspora margarita</name>
    <dbReference type="NCBI Taxonomy" id="4874"/>
    <lineage>
        <taxon>Eukaryota</taxon>
        <taxon>Fungi</taxon>
        <taxon>Fungi incertae sedis</taxon>
        <taxon>Mucoromycota</taxon>
        <taxon>Glomeromycotina</taxon>
        <taxon>Glomeromycetes</taxon>
        <taxon>Diversisporales</taxon>
        <taxon>Gigasporaceae</taxon>
        <taxon>Gigaspora</taxon>
    </lineage>
</organism>
<reference evidence="1 2" key="1">
    <citation type="submission" date="2021-06" db="EMBL/GenBank/DDBJ databases">
        <authorList>
            <person name="Kallberg Y."/>
            <person name="Tangrot J."/>
            <person name="Rosling A."/>
        </authorList>
    </citation>
    <scope>NUCLEOTIDE SEQUENCE [LARGE SCALE GENOMIC DNA]</scope>
    <source>
        <strain evidence="1 2">120-4 pot B 10/14</strain>
    </source>
</reference>
<protein>
    <submittedName>
        <fullName evidence="1">9513_t:CDS:1</fullName>
    </submittedName>
</protein>
<accession>A0ABN7WUQ8</accession>
<evidence type="ECO:0000313" key="2">
    <source>
        <dbReference type="Proteomes" id="UP000789901"/>
    </source>
</evidence>
<evidence type="ECO:0000313" key="1">
    <source>
        <dbReference type="EMBL" id="CAG8840368.1"/>
    </source>
</evidence>
<dbReference type="EMBL" id="CAJVQB010062677">
    <property type="protein sequence ID" value="CAG8840368.1"/>
    <property type="molecule type" value="Genomic_DNA"/>
</dbReference>
<feature type="non-terminal residue" evidence="1">
    <location>
        <position position="1"/>
    </location>
</feature>
<sequence length="57" mass="6445">VFSEPLPADYVHAISLFRDDNNALETVCIEFVLKISNSKKFRNSIGIPEEDGIDYTL</sequence>
<name>A0ABN7WUQ8_GIGMA</name>
<dbReference type="Proteomes" id="UP000789901">
    <property type="component" value="Unassembled WGS sequence"/>
</dbReference>
<gene>
    <name evidence="1" type="ORF">GMARGA_LOCUS34877</name>
</gene>
<keyword evidence="2" id="KW-1185">Reference proteome</keyword>
<comment type="caution">
    <text evidence="1">The sequence shown here is derived from an EMBL/GenBank/DDBJ whole genome shotgun (WGS) entry which is preliminary data.</text>
</comment>
<proteinExistence type="predicted"/>